<feature type="region of interest" description="Disordered" evidence="1">
    <location>
        <begin position="62"/>
        <end position="84"/>
    </location>
</feature>
<evidence type="ECO:0000313" key="2">
    <source>
        <dbReference type="EMBL" id="MYG38291.1"/>
    </source>
</evidence>
<gene>
    <name evidence="2" type="ORF">F4162_04725</name>
</gene>
<proteinExistence type="predicted"/>
<comment type="caution">
    <text evidence="2">The sequence shown here is derived from an EMBL/GenBank/DDBJ whole genome shotgun (WGS) entry which is preliminary data.</text>
</comment>
<dbReference type="AlphaFoldDB" id="A0A6B1F5R3"/>
<name>A0A6B1F5R3_9SYNE</name>
<feature type="compositionally biased region" description="Basic and acidic residues" evidence="1">
    <location>
        <begin position="1"/>
        <end position="19"/>
    </location>
</feature>
<dbReference type="EMBL" id="VYDO01000153">
    <property type="protein sequence ID" value="MYG38291.1"/>
    <property type="molecule type" value="Genomic_DNA"/>
</dbReference>
<accession>A0A6B1F5R3</accession>
<organism evidence="2">
    <name type="scientific">Synechococcus sp. SB0676_bin_10</name>
    <dbReference type="NCBI Taxonomy" id="2604869"/>
    <lineage>
        <taxon>Bacteria</taxon>
        <taxon>Bacillati</taxon>
        <taxon>Cyanobacteriota</taxon>
        <taxon>Cyanophyceae</taxon>
        <taxon>Synechococcales</taxon>
        <taxon>Synechococcaceae</taxon>
        <taxon>Synechococcus</taxon>
    </lineage>
</organism>
<reference evidence="2" key="1">
    <citation type="submission" date="2019-09" db="EMBL/GenBank/DDBJ databases">
        <title>Characterisation of the sponge microbiome using genome-centric metagenomics.</title>
        <authorList>
            <person name="Engelberts J.P."/>
            <person name="Robbins S.J."/>
            <person name="De Goeij J.M."/>
            <person name="Aranda M."/>
            <person name="Bell S.C."/>
            <person name="Webster N.S."/>
        </authorList>
    </citation>
    <scope>NUCLEOTIDE SEQUENCE</scope>
    <source>
        <strain evidence="2">SB0676_bin_10</strain>
    </source>
</reference>
<protein>
    <submittedName>
        <fullName evidence="2">Uncharacterized protein</fullName>
    </submittedName>
</protein>
<evidence type="ECO:0000256" key="1">
    <source>
        <dbReference type="SAM" id="MobiDB-lite"/>
    </source>
</evidence>
<feature type="region of interest" description="Disordered" evidence="1">
    <location>
        <begin position="1"/>
        <end position="35"/>
    </location>
</feature>
<sequence>MVHKLIDKQPYHSHDDRWRQPLIESTGKGRHRAGWTWADPDRTGILRADRIRAQLLSEGITLIDRPDGATPLAAHPTGTSQPSH</sequence>